<dbReference type="Proteomes" id="UP000250572">
    <property type="component" value="Unassembled WGS sequence"/>
</dbReference>
<evidence type="ECO:0000256" key="5">
    <source>
        <dbReference type="PROSITE-ProRule" id="PRU00309"/>
    </source>
</evidence>
<keyword evidence="2 5" id="KW-0863">Zinc-finger</keyword>
<keyword evidence="4 5" id="KW-0238">DNA-binding</keyword>
<dbReference type="GO" id="GO:0003677">
    <property type="term" value="F:DNA binding"/>
    <property type="evidence" value="ECO:0007669"/>
    <property type="project" value="UniProtKB-UniRule"/>
</dbReference>
<evidence type="ECO:0000256" key="1">
    <source>
        <dbReference type="ARBA" id="ARBA00022723"/>
    </source>
</evidence>
<dbReference type="InterPro" id="IPR038441">
    <property type="entry name" value="THAP_Znf_sf"/>
</dbReference>
<protein>
    <recommendedName>
        <fullName evidence="7">THAP-type domain-containing protein</fullName>
    </recommendedName>
</protein>
<evidence type="ECO:0000313" key="8">
    <source>
        <dbReference type="EMBL" id="PWA25904.1"/>
    </source>
</evidence>
<dbReference type="STRING" id="33528.ENSGAFP00000017678"/>
<evidence type="ECO:0000256" key="3">
    <source>
        <dbReference type="ARBA" id="ARBA00022833"/>
    </source>
</evidence>
<keyword evidence="6" id="KW-0175">Coiled coil</keyword>
<dbReference type="InterPro" id="IPR026521">
    <property type="entry name" value="THAP2"/>
</dbReference>
<name>A0A315VQT8_GAMAF</name>
<evidence type="ECO:0000259" key="7">
    <source>
        <dbReference type="PROSITE" id="PS50950"/>
    </source>
</evidence>
<dbReference type="Gene3D" id="6.20.210.20">
    <property type="entry name" value="THAP domain"/>
    <property type="match status" value="1"/>
</dbReference>
<feature type="non-terminal residue" evidence="8">
    <location>
        <position position="293"/>
    </location>
</feature>
<gene>
    <name evidence="8" type="ORF">CCH79_00001782</name>
</gene>
<evidence type="ECO:0000256" key="2">
    <source>
        <dbReference type="ARBA" id="ARBA00022771"/>
    </source>
</evidence>
<dbReference type="PANTHER" id="PTHR47696:SF2">
    <property type="entry name" value="PROVISIONAL ORTHOLOG OF THAP DOMAIN CONTAINING 1"/>
    <property type="match status" value="1"/>
</dbReference>
<keyword evidence="1" id="KW-0479">Metal-binding</keyword>
<reference evidence="8 9" key="1">
    <citation type="journal article" date="2018" name="G3 (Bethesda)">
        <title>A High-Quality Reference Genome for the Invasive Mosquitofish Gambusia affinis Using a Chicago Library.</title>
        <authorList>
            <person name="Hoffberg S.L."/>
            <person name="Troendle N.J."/>
            <person name="Glenn T.C."/>
            <person name="Mahmud O."/>
            <person name="Louha S."/>
            <person name="Chalopin D."/>
            <person name="Bennetzen J.L."/>
            <person name="Mauricio R."/>
        </authorList>
    </citation>
    <scope>NUCLEOTIDE SEQUENCE [LARGE SCALE GENOMIC DNA]</scope>
    <source>
        <strain evidence="8">NE01/NJP1002.9</strain>
        <tissue evidence="8">Muscle</tissue>
    </source>
</reference>
<keyword evidence="3" id="KW-0862">Zinc</keyword>
<dbReference type="AlphaFoldDB" id="A0A315VQT8"/>
<dbReference type="PANTHER" id="PTHR47696">
    <property type="entry name" value="THAP DOMAIN-CONTAINING PROTEIN 2"/>
    <property type="match status" value="1"/>
</dbReference>
<proteinExistence type="predicted"/>
<organism evidence="8 9">
    <name type="scientific">Gambusia affinis</name>
    <name type="common">Western mosquitofish</name>
    <name type="synonym">Heterandria affinis</name>
    <dbReference type="NCBI Taxonomy" id="33528"/>
    <lineage>
        <taxon>Eukaryota</taxon>
        <taxon>Metazoa</taxon>
        <taxon>Chordata</taxon>
        <taxon>Craniata</taxon>
        <taxon>Vertebrata</taxon>
        <taxon>Euteleostomi</taxon>
        <taxon>Actinopterygii</taxon>
        <taxon>Neopterygii</taxon>
        <taxon>Teleostei</taxon>
        <taxon>Neoteleostei</taxon>
        <taxon>Acanthomorphata</taxon>
        <taxon>Ovalentaria</taxon>
        <taxon>Atherinomorphae</taxon>
        <taxon>Cyprinodontiformes</taxon>
        <taxon>Poeciliidae</taxon>
        <taxon>Poeciliinae</taxon>
        <taxon>Gambusia</taxon>
    </lineage>
</organism>
<evidence type="ECO:0000256" key="4">
    <source>
        <dbReference type="ARBA" id="ARBA00023125"/>
    </source>
</evidence>
<dbReference type="SUPFAM" id="SSF57716">
    <property type="entry name" value="Glucocorticoid receptor-like (DNA-binding domain)"/>
    <property type="match status" value="1"/>
</dbReference>
<dbReference type="Pfam" id="PF05485">
    <property type="entry name" value="THAP"/>
    <property type="match status" value="1"/>
</dbReference>
<dbReference type="SMART" id="SM00692">
    <property type="entry name" value="DM3"/>
    <property type="match status" value="1"/>
</dbReference>
<keyword evidence="9" id="KW-1185">Reference proteome</keyword>
<sequence>MPVSCSAYGCKNRRTILSKHRGITFHQFPKDPGLRKAWILAFRRLDFKPSNKTVLCSDHFLQADFDRTGQTVRLREGVIPSVFASFPNHLKRRPIKARSTKTSRRALEPIKDPLPAPKCPEPPKPAVSDHHYALDPTQVKKKLSDAQARIEELERQLRNAKDRERRQKQVLKSLLEQLEERGMLSEAIEIELLQESVLLEIRMIDASNFKQSGGIIPLDESCRFLETPCCALPAVPLHKSVHLRSINPDAEHCPVRSPVGTVRGGIIPGPLNRSLPPLLSRLAARLYIRAGRG</sequence>
<dbReference type="InterPro" id="IPR006612">
    <property type="entry name" value="THAP_Znf"/>
</dbReference>
<dbReference type="EMBL" id="NHOQ01001229">
    <property type="protein sequence ID" value="PWA25904.1"/>
    <property type="molecule type" value="Genomic_DNA"/>
</dbReference>
<comment type="caution">
    <text evidence="8">The sequence shown here is derived from an EMBL/GenBank/DDBJ whole genome shotgun (WGS) entry which is preliminary data.</text>
</comment>
<accession>A0A315VQT8</accession>
<feature type="coiled-coil region" evidence="6">
    <location>
        <begin position="136"/>
        <end position="181"/>
    </location>
</feature>
<evidence type="ECO:0000256" key="6">
    <source>
        <dbReference type="SAM" id="Coils"/>
    </source>
</evidence>
<evidence type="ECO:0000313" key="9">
    <source>
        <dbReference type="Proteomes" id="UP000250572"/>
    </source>
</evidence>
<dbReference type="PROSITE" id="PS50950">
    <property type="entry name" value="ZF_THAP"/>
    <property type="match status" value="1"/>
</dbReference>
<feature type="domain" description="THAP-type" evidence="7">
    <location>
        <begin position="1"/>
        <end position="83"/>
    </location>
</feature>
<dbReference type="GO" id="GO:0008270">
    <property type="term" value="F:zinc ion binding"/>
    <property type="evidence" value="ECO:0007669"/>
    <property type="project" value="UniProtKB-KW"/>
</dbReference>
<dbReference type="SMART" id="SM00980">
    <property type="entry name" value="THAP"/>
    <property type="match status" value="1"/>
</dbReference>